<comment type="caution">
    <text evidence="9">The sequence shown here is derived from an EMBL/GenBank/DDBJ whole genome shotgun (WGS) entry which is preliminary data.</text>
</comment>
<dbReference type="Gene3D" id="3.90.1680.10">
    <property type="entry name" value="SOS response associated peptidase-like"/>
    <property type="match status" value="1"/>
</dbReference>
<dbReference type="EC" id="3.4.-.-" evidence="8"/>
<dbReference type="GO" id="GO:0003697">
    <property type="term" value="F:single-stranded DNA binding"/>
    <property type="evidence" value="ECO:0007669"/>
    <property type="project" value="InterPro"/>
</dbReference>
<dbReference type="Pfam" id="PF02586">
    <property type="entry name" value="SRAP"/>
    <property type="match status" value="1"/>
</dbReference>
<proteinExistence type="inferred from homology"/>
<dbReference type="EMBL" id="VATY01000003">
    <property type="protein sequence ID" value="TMM55836.1"/>
    <property type="molecule type" value="Genomic_DNA"/>
</dbReference>
<evidence type="ECO:0000256" key="8">
    <source>
        <dbReference type="RuleBase" id="RU364100"/>
    </source>
</evidence>
<evidence type="ECO:0000256" key="4">
    <source>
        <dbReference type="ARBA" id="ARBA00022801"/>
    </source>
</evidence>
<protein>
    <recommendedName>
        <fullName evidence="8">Abasic site processing protein</fullName>
        <ecNumber evidence="8">3.4.-.-</ecNumber>
    </recommendedName>
</protein>
<evidence type="ECO:0000256" key="1">
    <source>
        <dbReference type="ARBA" id="ARBA00008136"/>
    </source>
</evidence>
<dbReference type="SUPFAM" id="SSF143081">
    <property type="entry name" value="BB1717-like"/>
    <property type="match status" value="1"/>
</dbReference>
<dbReference type="OrthoDB" id="9782620at2"/>
<keyword evidence="3" id="KW-0227">DNA damage</keyword>
<accession>A0A5S3PN26</accession>
<gene>
    <name evidence="9" type="ORF">FEE95_14375</name>
</gene>
<dbReference type="GO" id="GO:0106300">
    <property type="term" value="P:protein-DNA covalent cross-linking repair"/>
    <property type="evidence" value="ECO:0007669"/>
    <property type="project" value="InterPro"/>
</dbReference>
<evidence type="ECO:0000256" key="3">
    <source>
        <dbReference type="ARBA" id="ARBA00022763"/>
    </source>
</evidence>
<dbReference type="PANTHER" id="PTHR13604:SF0">
    <property type="entry name" value="ABASIC SITE PROCESSING PROTEIN HMCES"/>
    <property type="match status" value="1"/>
</dbReference>
<evidence type="ECO:0000313" key="10">
    <source>
        <dbReference type="Proteomes" id="UP000310314"/>
    </source>
</evidence>
<keyword evidence="10" id="KW-1185">Reference proteome</keyword>
<comment type="similarity">
    <text evidence="1 8">Belongs to the SOS response-associated peptidase family.</text>
</comment>
<evidence type="ECO:0000256" key="5">
    <source>
        <dbReference type="ARBA" id="ARBA00023124"/>
    </source>
</evidence>
<evidence type="ECO:0000256" key="2">
    <source>
        <dbReference type="ARBA" id="ARBA00022670"/>
    </source>
</evidence>
<sequence>MCYSTRATRKVGELEDYYEIERLLGEQEEKEYELIYNHANGWAHPNMWIFPQQRKGHMIPAKWGIMPSTAEGTEFKEYFKKNRGAYGGLNLRSEDVFNHYMYGDNVFTKRCIIPVDGFFEPHTTPVKVKGKPFKVPFYFRRIKDKPMNLAGIYNVTKDKMVTFSIFTKKATPLFEDIHNQPSNKYGDYRRPVVLEDGEAEYWLEDDLDQDDLIDILDNDLPDFEFKTWPISKDLHKADSDRPDIIEKVVYEELAIDF</sequence>
<evidence type="ECO:0000313" key="9">
    <source>
        <dbReference type="EMBL" id="TMM55836.1"/>
    </source>
</evidence>
<keyword evidence="7" id="KW-0456">Lyase</keyword>
<reference evidence="9 10" key="1">
    <citation type="submission" date="2019-05" db="EMBL/GenBank/DDBJ databases">
        <authorList>
            <person name="Zhang J.-Y."/>
            <person name="Feg X."/>
            <person name="Du Z.-J."/>
        </authorList>
    </citation>
    <scope>NUCLEOTIDE SEQUENCE [LARGE SCALE GENOMIC DNA]</scope>
    <source>
        <strain evidence="9 10">RZ26</strain>
    </source>
</reference>
<dbReference type="AlphaFoldDB" id="A0A5S3PN26"/>
<evidence type="ECO:0000256" key="6">
    <source>
        <dbReference type="ARBA" id="ARBA00023125"/>
    </source>
</evidence>
<dbReference type="GO" id="GO:0016829">
    <property type="term" value="F:lyase activity"/>
    <property type="evidence" value="ECO:0007669"/>
    <property type="project" value="UniProtKB-KW"/>
</dbReference>
<dbReference type="InterPro" id="IPR036590">
    <property type="entry name" value="SRAP-like"/>
</dbReference>
<name>A0A5S3PN26_9FLAO</name>
<keyword evidence="6" id="KW-0238">DNA-binding</keyword>
<dbReference type="InterPro" id="IPR003738">
    <property type="entry name" value="SRAP"/>
</dbReference>
<dbReference type="RefSeq" id="WP_138658705.1">
    <property type="nucleotide sequence ID" value="NZ_VATY01000003.1"/>
</dbReference>
<organism evidence="9 10">
    <name type="scientific">Maribacter algarum</name>
    <name type="common">ex Zhang et al. 2020</name>
    <dbReference type="NCBI Taxonomy" id="2578118"/>
    <lineage>
        <taxon>Bacteria</taxon>
        <taxon>Pseudomonadati</taxon>
        <taxon>Bacteroidota</taxon>
        <taxon>Flavobacteriia</taxon>
        <taxon>Flavobacteriales</taxon>
        <taxon>Flavobacteriaceae</taxon>
        <taxon>Maribacter</taxon>
    </lineage>
</organism>
<keyword evidence="4 8" id="KW-0378">Hydrolase</keyword>
<keyword evidence="2 8" id="KW-0645">Protease</keyword>
<evidence type="ECO:0000256" key="7">
    <source>
        <dbReference type="ARBA" id="ARBA00023239"/>
    </source>
</evidence>
<keyword evidence="5" id="KW-0190">Covalent protein-DNA linkage</keyword>
<dbReference type="Proteomes" id="UP000310314">
    <property type="component" value="Unassembled WGS sequence"/>
</dbReference>
<dbReference type="GO" id="GO:0008233">
    <property type="term" value="F:peptidase activity"/>
    <property type="evidence" value="ECO:0007669"/>
    <property type="project" value="UniProtKB-KW"/>
</dbReference>
<dbReference type="GO" id="GO:0006508">
    <property type="term" value="P:proteolysis"/>
    <property type="evidence" value="ECO:0007669"/>
    <property type="project" value="UniProtKB-KW"/>
</dbReference>
<dbReference type="PANTHER" id="PTHR13604">
    <property type="entry name" value="DC12-RELATED"/>
    <property type="match status" value="1"/>
</dbReference>